<organism evidence="1 2">
    <name type="scientific">Erythranthe guttata</name>
    <name type="common">Yellow monkey flower</name>
    <name type="synonym">Mimulus guttatus</name>
    <dbReference type="NCBI Taxonomy" id="4155"/>
    <lineage>
        <taxon>Eukaryota</taxon>
        <taxon>Viridiplantae</taxon>
        <taxon>Streptophyta</taxon>
        <taxon>Embryophyta</taxon>
        <taxon>Tracheophyta</taxon>
        <taxon>Spermatophyta</taxon>
        <taxon>Magnoliopsida</taxon>
        <taxon>eudicotyledons</taxon>
        <taxon>Gunneridae</taxon>
        <taxon>Pentapetalae</taxon>
        <taxon>asterids</taxon>
        <taxon>lamiids</taxon>
        <taxon>Lamiales</taxon>
        <taxon>Phrymaceae</taxon>
        <taxon>Erythranthe</taxon>
    </lineage>
</organism>
<reference evidence="1 2" key="1">
    <citation type="journal article" date="2013" name="Proc. Natl. Acad. Sci. U.S.A.">
        <title>Fine-scale variation in meiotic recombination in Mimulus inferred from population shotgun sequencing.</title>
        <authorList>
            <person name="Hellsten U."/>
            <person name="Wright K.M."/>
            <person name="Jenkins J."/>
            <person name="Shu S."/>
            <person name="Yuan Y."/>
            <person name="Wessler S.R."/>
            <person name="Schmutz J."/>
            <person name="Willis J.H."/>
            <person name="Rokhsar D.S."/>
        </authorList>
    </citation>
    <scope>NUCLEOTIDE SEQUENCE [LARGE SCALE GENOMIC DNA]</scope>
    <source>
        <strain evidence="2">cv. DUN x IM62</strain>
    </source>
</reference>
<dbReference type="PhylomeDB" id="A0A022Q4T4"/>
<gene>
    <name evidence="1" type="ORF">MIMGU_mgv1a015375mg</name>
</gene>
<dbReference type="OMA" id="FESARSW"/>
<evidence type="ECO:0008006" key="3">
    <source>
        <dbReference type="Google" id="ProtNLM"/>
    </source>
</evidence>
<keyword evidence="2" id="KW-1185">Reference proteome</keyword>
<dbReference type="Proteomes" id="UP000030748">
    <property type="component" value="Unassembled WGS sequence"/>
</dbReference>
<dbReference type="PANTHER" id="PTHR33674">
    <property type="entry name" value="METHIONINE-S-OXIDE REDUCTASE"/>
    <property type="match status" value="1"/>
</dbReference>
<evidence type="ECO:0000313" key="1">
    <source>
        <dbReference type="EMBL" id="EYU22971.1"/>
    </source>
</evidence>
<dbReference type="OrthoDB" id="1907500at2759"/>
<name>A0A022Q4T4_ERYGU</name>
<dbReference type="eggNOG" id="ENOG502RZYC">
    <property type="taxonomic scope" value="Eukaryota"/>
</dbReference>
<accession>A0A022Q4T4</accession>
<dbReference type="KEGG" id="egt:105974470"/>
<dbReference type="EMBL" id="KI632191">
    <property type="protein sequence ID" value="EYU22971.1"/>
    <property type="molecule type" value="Genomic_DNA"/>
</dbReference>
<proteinExistence type="predicted"/>
<dbReference type="InterPro" id="IPR045282">
    <property type="entry name" value="At4g08330-like"/>
</dbReference>
<dbReference type="STRING" id="4155.A0A022Q4T4"/>
<sequence>METSNGHSMKHQYSSPFASSQRDVTYSCGSCGYDLNLNSSSRNMSIIGSKYGKSVKKGVISFFSIDESRFNQVEESTCLPYFITKLSWGFLQRKTKLLCRNCGNHIGSARDNDNASSYPLMTDARSSPSRSGISNKRKYDIMIRSLQPSQSGFGTPLVL</sequence>
<dbReference type="AlphaFoldDB" id="A0A022Q4T4"/>
<protein>
    <recommendedName>
        <fullName evidence="3">MsrB domain-containing protein</fullName>
    </recommendedName>
</protein>
<dbReference type="PANTHER" id="PTHR33674:SF8">
    <property type="entry name" value="OS01G0833400 PROTEIN"/>
    <property type="match status" value="1"/>
</dbReference>
<dbReference type="Pfam" id="PF24046">
    <property type="entry name" value="At4g08330"/>
    <property type="match status" value="1"/>
</dbReference>
<evidence type="ECO:0000313" key="2">
    <source>
        <dbReference type="Proteomes" id="UP000030748"/>
    </source>
</evidence>